<evidence type="ECO:0000313" key="3">
    <source>
        <dbReference type="Proteomes" id="UP001152622"/>
    </source>
</evidence>
<gene>
    <name evidence="2" type="ORF">SKAU_G00028140</name>
</gene>
<dbReference type="EMBL" id="JAINUF010000001">
    <property type="protein sequence ID" value="KAJ8382036.1"/>
    <property type="molecule type" value="Genomic_DNA"/>
</dbReference>
<protein>
    <submittedName>
        <fullName evidence="2">Uncharacterized protein</fullName>
    </submittedName>
</protein>
<comment type="caution">
    <text evidence="2">The sequence shown here is derived from an EMBL/GenBank/DDBJ whole genome shotgun (WGS) entry which is preliminary data.</text>
</comment>
<feature type="compositionally biased region" description="Basic and acidic residues" evidence="1">
    <location>
        <begin position="11"/>
        <end position="38"/>
    </location>
</feature>
<keyword evidence="3" id="KW-1185">Reference proteome</keyword>
<evidence type="ECO:0000313" key="2">
    <source>
        <dbReference type="EMBL" id="KAJ8382036.1"/>
    </source>
</evidence>
<feature type="region of interest" description="Disordered" evidence="1">
    <location>
        <begin position="1"/>
        <end position="41"/>
    </location>
</feature>
<organism evidence="2 3">
    <name type="scientific">Synaphobranchus kaupii</name>
    <name type="common">Kaup's arrowtooth eel</name>
    <dbReference type="NCBI Taxonomy" id="118154"/>
    <lineage>
        <taxon>Eukaryota</taxon>
        <taxon>Metazoa</taxon>
        <taxon>Chordata</taxon>
        <taxon>Craniata</taxon>
        <taxon>Vertebrata</taxon>
        <taxon>Euteleostomi</taxon>
        <taxon>Actinopterygii</taxon>
        <taxon>Neopterygii</taxon>
        <taxon>Teleostei</taxon>
        <taxon>Anguilliformes</taxon>
        <taxon>Synaphobranchidae</taxon>
        <taxon>Synaphobranchus</taxon>
    </lineage>
</organism>
<proteinExistence type="predicted"/>
<feature type="region of interest" description="Disordered" evidence="1">
    <location>
        <begin position="149"/>
        <end position="183"/>
    </location>
</feature>
<sequence>MRNGYRLNAQRLRDDTMRLSQEEEKVPPAKNVEGEEKQTAPPVCPVKARITSAPSEGVYSNGPALACHGAPKLPPIALPVKPSALHLENKQGEVQSEHLARLFHIPIVKSTKCGGALLKRHRLHTWASVPRVARSLELETVMIPDEALVRRQKKKTRNGPYPDHKEESREALRGKGRLDGTSDNRLHFRARTGDAGPVCISSVSAA</sequence>
<evidence type="ECO:0000256" key="1">
    <source>
        <dbReference type="SAM" id="MobiDB-lite"/>
    </source>
</evidence>
<accession>A0A9Q1GD41</accession>
<feature type="compositionally biased region" description="Basic and acidic residues" evidence="1">
    <location>
        <begin position="162"/>
        <end position="183"/>
    </location>
</feature>
<name>A0A9Q1GD41_SYNKA</name>
<dbReference type="AlphaFoldDB" id="A0A9Q1GD41"/>
<reference evidence="2" key="1">
    <citation type="journal article" date="2023" name="Science">
        <title>Genome structures resolve the early diversification of teleost fishes.</title>
        <authorList>
            <person name="Parey E."/>
            <person name="Louis A."/>
            <person name="Montfort J."/>
            <person name="Bouchez O."/>
            <person name="Roques C."/>
            <person name="Iampietro C."/>
            <person name="Lluch J."/>
            <person name="Castinel A."/>
            <person name="Donnadieu C."/>
            <person name="Desvignes T."/>
            <person name="Floi Bucao C."/>
            <person name="Jouanno E."/>
            <person name="Wen M."/>
            <person name="Mejri S."/>
            <person name="Dirks R."/>
            <person name="Jansen H."/>
            <person name="Henkel C."/>
            <person name="Chen W.J."/>
            <person name="Zahm M."/>
            <person name="Cabau C."/>
            <person name="Klopp C."/>
            <person name="Thompson A.W."/>
            <person name="Robinson-Rechavi M."/>
            <person name="Braasch I."/>
            <person name="Lecointre G."/>
            <person name="Bobe J."/>
            <person name="Postlethwait J.H."/>
            <person name="Berthelot C."/>
            <person name="Roest Crollius H."/>
            <person name="Guiguen Y."/>
        </authorList>
    </citation>
    <scope>NUCLEOTIDE SEQUENCE</scope>
    <source>
        <strain evidence="2">WJC10195</strain>
    </source>
</reference>
<dbReference type="Proteomes" id="UP001152622">
    <property type="component" value="Chromosome 1"/>
</dbReference>